<dbReference type="AlphaFoldDB" id="A0A1F6TI34"/>
<name>A0A1F6TI34_9PROT</name>
<protein>
    <submittedName>
        <fullName evidence="1">Uncharacterized protein</fullName>
    </submittedName>
</protein>
<dbReference type="Proteomes" id="UP000177925">
    <property type="component" value="Unassembled WGS sequence"/>
</dbReference>
<sequence length="86" mass="9423">MHDAQGVRALHAAQRLLEDPQRVVDRQGAMIADALRQRLALDVLHHQHRSGVGFMHAVCGDDVRVVEAGLGARLASEALQERLIAQ</sequence>
<dbReference type="EMBL" id="MFSS01000013">
    <property type="protein sequence ID" value="OGI44748.1"/>
    <property type="molecule type" value="Genomic_DNA"/>
</dbReference>
<comment type="caution">
    <text evidence="1">The sequence shown here is derived from an EMBL/GenBank/DDBJ whole genome shotgun (WGS) entry which is preliminary data.</text>
</comment>
<reference evidence="1 2" key="1">
    <citation type="journal article" date="2016" name="Nat. Commun.">
        <title>Thousands of microbial genomes shed light on interconnected biogeochemical processes in an aquifer system.</title>
        <authorList>
            <person name="Anantharaman K."/>
            <person name="Brown C.T."/>
            <person name="Hug L.A."/>
            <person name="Sharon I."/>
            <person name="Castelle C.J."/>
            <person name="Probst A.J."/>
            <person name="Thomas B.C."/>
            <person name="Singh A."/>
            <person name="Wilkins M.J."/>
            <person name="Karaoz U."/>
            <person name="Brodie E.L."/>
            <person name="Williams K.H."/>
            <person name="Hubbard S.S."/>
            <person name="Banfield J.F."/>
        </authorList>
    </citation>
    <scope>NUCLEOTIDE SEQUENCE [LARGE SCALE GENOMIC DNA]</scope>
</reference>
<dbReference type="AntiFam" id="ANF00226">
    <property type="entry name" value="Shadow ORF (opposite pknB)"/>
</dbReference>
<evidence type="ECO:0000313" key="1">
    <source>
        <dbReference type="EMBL" id="OGI44748.1"/>
    </source>
</evidence>
<proteinExistence type="predicted"/>
<accession>A0A1F6TI34</accession>
<gene>
    <name evidence="1" type="ORF">A2150_01585</name>
</gene>
<organism evidence="1 2">
    <name type="scientific">Candidatus Muproteobacteria bacterium RBG_16_64_11</name>
    <dbReference type="NCBI Taxonomy" id="1817758"/>
    <lineage>
        <taxon>Bacteria</taxon>
        <taxon>Pseudomonadati</taxon>
        <taxon>Pseudomonadota</taxon>
        <taxon>Candidatus Muproteobacteria</taxon>
    </lineage>
</organism>
<evidence type="ECO:0000313" key="2">
    <source>
        <dbReference type="Proteomes" id="UP000177925"/>
    </source>
</evidence>